<dbReference type="AlphaFoldDB" id="A0A8D4VTH3"/>
<evidence type="ECO:0000313" key="2">
    <source>
        <dbReference type="Proteomes" id="UP000824988"/>
    </source>
</evidence>
<sequence length="321" mass="36080">MTMTATILDGQQVARLCRETAPGADDSLLIERLQQAQPDSPVQLARVGHEWYRLGGVIDRDGKRLAHDLMEWSERAFLECGQNLQTLVRHCREQRLVATLQRGMTLYITVRTGDRAQDFVQIEVDRTQELADRYVVDPQEAPGDLEELVDPLEPARVTPYAVAPPRYTYRRKTDVALFLAELAVHRADPHPVQRFIDDWNRSSAGQSGTAFCRQWTLRLSQLVGRHNERIMNVEVVATSETGPAHLNDVAPVRGKALASLLSRFDADAGYPFAWFFHMLKGCGVSPHIGDAVVRDLGRDYAYLPAKDAQVLTDWASAPYFA</sequence>
<gene>
    <name evidence="1" type="ORF">MoryE10_26160</name>
</gene>
<keyword evidence="2" id="KW-1185">Reference proteome</keyword>
<organism evidence="1 2">
    <name type="scientific">Methylogaea oryzae</name>
    <dbReference type="NCBI Taxonomy" id="1295382"/>
    <lineage>
        <taxon>Bacteria</taxon>
        <taxon>Pseudomonadati</taxon>
        <taxon>Pseudomonadota</taxon>
        <taxon>Gammaproteobacteria</taxon>
        <taxon>Methylococcales</taxon>
        <taxon>Methylococcaceae</taxon>
        <taxon>Methylogaea</taxon>
    </lineage>
</organism>
<protein>
    <submittedName>
        <fullName evidence="1">Uncharacterized protein</fullName>
    </submittedName>
</protein>
<dbReference type="Proteomes" id="UP000824988">
    <property type="component" value="Chromosome"/>
</dbReference>
<dbReference type="RefSeq" id="WP_054772844.1">
    <property type="nucleotide sequence ID" value="NZ_AP019782.1"/>
</dbReference>
<evidence type="ECO:0000313" key="1">
    <source>
        <dbReference type="EMBL" id="BBL72010.1"/>
    </source>
</evidence>
<dbReference type="KEGG" id="moz:MoryE10_26160"/>
<reference evidence="1" key="1">
    <citation type="submission" date="2019-06" db="EMBL/GenBank/DDBJ databases">
        <title>Complete genome sequence of Methylogaea oryzae strain JCM16910.</title>
        <authorList>
            <person name="Asakawa S."/>
        </authorList>
    </citation>
    <scope>NUCLEOTIDE SEQUENCE</scope>
    <source>
        <strain evidence="1">E10</strain>
    </source>
</reference>
<accession>A0A8D4VTH3</accession>
<name>A0A8D4VTH3_9GAMM</name>
<proteinExistence type="predicted"/>
<dbReference type="EMBL" id="AP019782">
    <property type="protein sequence ID" value="BBL72010.1"/>
    <property type="molecule type" value="Genomic_DNA"/>
</dbReference>